<evidence type="ECO:0000313" key="3">
    <source>
        <dbReference type="Proteomes" id="UP000026961"/>
    </source>
</evidence>
<accession>A0A0D9Z6M9</accession>
<feature type="region of interest" description="Disordered" evidence="1">
    <location>
        <begin position="1"/>
        <end position="28"/>
    </location>
</feature>
<keyword evidence="3" id="KW-1185">Reference proteome</keyword>
<dbReference type="Gene3D" id="2.80.10.50">
    <property type="match status" value="2"/>
</dbReference>
<protein>
    <submittedName>
        <fullName evidence="2">Uncharacterized protein</fullName>
    </submittedName>
</protein>
<reference evidence="2" key="1">
    <citation type="submission" date="2015-04" db="UniProtKB">
        <authorList>
            <consortium name="EnsemblPlants"/>
        </authorList>
    </citation>
    <scope>IDENTIFICATION</scope>
</reference>
<evidence type="ECO:0000256" key="1">
    <source>
        <dbReference type="SAM" id="MobiDB-lite"/>
    </source>
</evidence>
<dbReference type="AlphaFoldDB" id="A0A0D9Z6M9"/>
<dbReference type="HOGENOM" id="CLU_039568_4_0_1"/>
<dbReference type="PANTHER" id="PTHR31257">
    <property type="entry name" value="RICIN B-LIKE LECTIN EULS3"/>
    <property type="match status" value="1"/>
</dbReference>
<dbReference type="PANTHER" id="PTHR31257:SF24">
    <property type="entry name" value="OS12G0184300 PROTEIN"/>
    <property type="match status" value="1"/>
</dbReference>
<dbReference type="InterPro" id="IPR040249">
    <property type="entry name" value="Ricin_B-like_lectin_EULS3-like"/>
</dbReference>
<name>A0A0D9Z6M9_9ORYZ</name>
<dbReference type="STRING" id="40148.A0A0D9Z6M9"/>
<evidence type="ECO:0000313" key="2">
    <source>
        <dbReference type="EnsemblPlants" id="OGLUM03G16010.1"/>
    </source>
</evidence>
<reference evidence="2" key="2">
    <citation type="submission" date="2018-05" db="EMBL/GenBank/DDBJ databases">
        <title>OgluRS3 (Oryza glumaepatula Reference Sequence Version 3).</title>
        <authorList>
            <person name="Zhang J."/>
            <person name="Kudrna D."/>
            <person name="Lee S."/>
            <person name="Talag J."/>
            <person name="Welchert J."/>
            <person name="Wing R.A."/>
        </authorList>
    </citation>
    <scope>NUCLEOTIDE SEQUENCE [LARGE SCALE GENOMIC DNA]</scope>
</reference>
<dbReference type="Gramene" id="OGLUM03G16010.1">
    <property type="protein sequence ID" value="OGLUM03G16010.1"/>
    <property type="gene ID" value="OGLUM03G16010"/>
</dbReference>
<dbReference type="SUPFAM" id="SSF50370">
    <property type="entry name" value="Ricin B-like lectins"/>
    <property type="match status" value="2"/>
</dbReference>
<organism evidence="2">
    <name type="scientific">Oryza glumipatula</name>
    <dbReference type="NCBI Taxonomy" id="40148"/>
    <lineage>
        <taxon>Eukaryota</taxon>
        <taxon>Viridiplantae</taxon>
        <taxon>Streptophyta</taxon>
        <taxon>Embryophyta</taxon>
        <taxon>Tracheophyta</taxon>
        <taxon>Spermatophyta</taxon>
        <taxon>Magnoliopsida</taxon>
        <taxon>Liliopsida</taxon>
        <taxon>Poales</taxon>
        <taxon>Poaceae</taxon>
        <taxon>BOP clade</taxon>
        <taxon>Oryzoideae</taxon>
        <taxon>Oryzeae</taxon>
        <taxon>Oryzinae</taxon>
        <taxon>Oryza</taxon>
    </lineage>
</organism>
<dbReference type="EnsemblPlants" id="OGLUM03G16010.1">
    <property type="protein sequence ID" value="OGLUM03G16010.1"/>
    <property type="gene ID" value="OGLUM03G16010"/>
</dbReference>
<sequence length="417" mass="46232">MASTNTCWRQQHPRRGEEKAVVVRGGGSSKCGMAWRNSVAHRAGGENSRRGGDGRWKVGFSLVGYWVVRDISGLQVQTSANRNHPPVIFQVSTKPICTSACTRRGSPSPSPGMEHAFRIQCRASDDLSLAIVNGEVILAKSDPRDDRQARPSSLLLRFCVTACTYGYTFVLRFNKIFQICTLECRSGTRTYDTVRLVKFEPGYLDESVLWTESEDTGDGFHRIHMINNADYIFDAEEAVPLCDGARDGTRLILFRWNGGDNQLWRMAPCIGAEPDHEPPVHVVCLTVRHGAVVLARIDHKDPKQHWTVSFRNTGRVTDEEGHRSFLLLNPSTGKAMKRSADKEQPVELVGHGPDSVDVALLWTRSDNVGEGFHCIRTVSDVSLVLDAAGGGRHDGTPIIVFPWNGGANQRWSMLPLD</sequence>
<dbReference type="InterPro" id="IPR035992">
    <property type="entry name" value="Ricin_B-like_lectins"/>
</dbReference>
<dbReference type="eggNOG" id="ENOG502R50N">
    <property type="taxonomic scope" value="Eukaryota"/>
</dbReference>
<proteinExistence type="predicted"/>
<dbReference type="PROSITE" id="PS50231">
    <property type="entry name" value="RICIN_B_LECTIN"/>
    <property type="match status" value="1"/>
</dbReference>
<dbReference type="CDD" id="cd23431">
    <property type="entry name" value="beta-trefoil_Ricin_AtEULS3-like"/>
    <property type="match status" value="1"/>
</dbReference>
<dbReference type="Proteomes" id="UP000026961">
    <property type="component" value="Chromosome 3"/>
</dbReference>